<proteinExistence type="predicted"/>
<reference evidence="2 3" key="1">
    <citation type="submission" date="2023-09" db="EMBL/GenBank/DDBJ databases">
        <authorList>
            <person name="Wang M."/>
        </authorList>
    </citation>
    <scope>NUCLEOTIDE SEQUENCE [LARGE SCALE GENOMIC DNA]</scope>
    <source>
        <strain evidence="2">GT-2023</strain>
        <tissue evidence="2">Liver</tissue>
    </source>
</reference>
<evidence type="ECO:0000256" key="1">
    <source>
        <dbReference type="SAM" id="MobiDB-lite"/>
    </source>
</evidence>
<feature type="compositionally biased region" description="Basic residues" evidence="1">
    <location>
        <begin position="107"/>
        <end position="117"/>
    </location>
</feature>
<gene>
    <name evidence="2" type="ORF">QQF64_004430</name>
</gene>
<accession>A0ABR3MGH7</accession>
<feature type="region of interest" description="Disordered" evidence="1">
    <location>
        <begin position="88"/>
        <end position="117"/>
    </location>
</feature>
<evidence type="ECO:0000313" key="3">
    <source>
        <dbReference type="Proteomes" id="UP001558613"/>
    </source>
</evidence>
<dbReference type="Proteomes" id="UP001558613">
    <property type="component" value="Unassembled WGS sequence"/>
</dbReference>
<organism evidence="2 3">
    <name type="scientific">Cirrhinus molitorella</name>
    <name type="common">mud carp</name>
    <dbReference type="NCBI Taxonomy" id="172907"/>
    <lineage>
        <taxon>Eukaryota</taxon>
        <taxon>Metazoa</taxon>
        <taxon>Chordata</taxon>
        <taxon>Craniata</taxon>
        <taxon>Vertebrata</taxon>
        <taxon>Euteleostomi</taxon>
        <taxon>Actinopterygii</taxon>
        <taxon>Neopterygii</taxon>
        <taxon>Teleostei</taxon>
        <taxon>Ostariophysi</taxon>
        <taxon>Cypriniformes</taxon>
        <taxon>Cyprinidae</taxon>
        <taxon>Labeoninae</taxon>
        <taxon>Labeonini</taxon>
        <taxon>Cirrhinus</taxon>
    </lineage>
</organism>
<sequence length="117" mass="12949">MCSVQQLPRFHIATASRFINTQLHHALLYTCSSEWNKTALLAAFRRGLNPSVSQQMAIYEDSVGLESFLQKAAHVSQHLSACHMEIQPAANTSPELTPPAPEGMITKSHHLSRAKRA</sequence>
<protein>
    <submittedName>
        <fullName evidence="2">Uncharacterized protein</fullName>
    </submittedName>
</protein>
<dbReference type="EMBL" id="JAYMGO010000012">
    <property type="protein sequence ID" value="KAL1264075.1"/>
    <property type="molecule type" value="Genomic_DNA"/>
</dbReference>
<comment type="caution">
    <text evidence="2">The sequence shown here is derived from an EMBL/GenBank/DDBJ whole genome shotgun (WGS) entry which is preliminary data.</text>
</comment>
<name>A0ABR3MGH7_9TELE</name>
<keyword evidence="3" id="KW-1185">Reference proteome</keyword>
<evidence type="ECO:0000313" key="2">
    <source>
        <dbReference type="EMBL" id="KAL1264075.1"/>
    </source>
</evidence>